<dbReference type="Pfam" id="PF26503">
    <property type="entry name" value="DUF8167_3rd"/>
    <property type="match status" value="1"/>
</dbReference>
<dbReference type="Proteomes" id="UP000011599">
    <property type="component" value="Unassembled WGS sequence"/>
</dbReference>
<feature type="compositionally biased region" description="Basic and acidic residues" evidence="1">
    <location>
        <begin position="403"/>
        <end position="413"/>
    </location>
</feature>
<dbReference type="AlphaFoldDB" id="L9WES0"/>
<protein>
    <recommendedName>
        <fullName evidence="8">RCK C-terminal domain-containing protein</fullName>
    </recommendedName>
</protein>
<evidence type="ECO:0000313" key="7">
    <source>
        <dbReference type="Proteomes" id="UP000011599"/>
    </source>
</evidence>
<feature type="region of interest" description="Disordered" evidence="1">
    <location>
        <begin position="392"/>
        <end position="413"/>
    </location>
</feature>
<gene>
    <name evidence="6" type="ORF">C496_00065</name>
</gene>
<evidence type="ECO:0000256" key="1">
    <source>
        <dbReference type="SAM" id="MobiDB-lite"/>
    </source>
</evidence>
<name>L9WES0_9EURY</name>
<sequence length="413" mass="42877">MTIVLGLEAVTAVYPLQTGGEFGGGTTLEWTQTALLGILGYGLLAGVGALVVAFGYRALTVRELPIGPAVLVGTALPAGWLTVEAIRHGEVVADSPLVHYTSGTFLLGVLFVGCVTAFGGHRLGDHLACGVYGITPIETSGPVATLVQSAGLASVVQLPASIDDAEGYPPVDDDRKRALADREFLFPSGLSIPERRSRLESRIESDFGVGYVRADLTDAGAVTSIAVGDRRVGVSSTLGPDRFAVAIAGDPSPRASAGDPIEVWTAGEDSSRLVTTGTLRASAGSVTTVIVDADDADAFEPDGRYQLTTRPETPSDGRALVSAIRAGDETVTAITIEDDGPLASEFAGWIPGTVLAVDRGEEILSLPADKEPLQPDDTVYVFGTPTELKALATELEPSPAPETRTERTHAAES</sequence>
<keyword evidence="2" id="KW-0812">Transmembrane</keyword>
<comment type="caution">
    <text evidence="6">The sequence shown here is derived from an EMBL/GenBank/DDBJ whole genome shotgun (WGS) entry which is preliminary data.</text>
</comment>
<reference evidence="6 7" key="1">
    <citation type="journal article" date="2014" name="PLoS Genet.">
        <title>Phylogenetically driven sequencing of extremely halophilic archaea reveals strategies for static and dynamic osmo-response.</title>
        <authorList>
            <person name="Becker E.A."/>
            <person name="Seitzer P.M."/>
            <person name="Tritt A."/>
            <person name="Larsen D."/>
            <person name="Krusor M."/>
            <person name="Yao A.I."/>
            <person name="Wu D."/>
            <person name="Madern D."/>
            <person name="Eisen J.A."/>
            <person name="Darling A.E."/>
            <person name="Facciotti M.T."/>
        </authorList>
    </citation>
    <scope>NUCLEOTIDE SEQUENCE [LARGE SCALE GENOMIC DNA]</scope>
    <source>
        <strain evidence="6 7">GA33</strain>
    </source>
</reference>
<dbReference type="EMBL" id="AOHW01000001">
    <property type="protein sequence ID" value="ELY46808.1"/>
    <property type="molecule type" value="Genomic_DNA"/>
</dbReference>
<evidence type="ECO:0000313" key="6">
    <source>
        <dbReference type="EMBL" id="ELY46808.1"/>
    </source>
</evidence>
<evidence type="ECO:0000259" key="3">
    <source>
        <dbReference type="Pfam" id="PF26501"/>
    </source>
</evidence>
<dbReference type="OrthoDB" id="205214at2157"/>
<evidence type="ECO:0000259" key="5">
    <source>
        <dbReference type="Pfam" id="PF26503"/>
    </source>
</evidence>
<proteinExistence type="predicted"/>
<dbReference type="InterPro" id="IPR036721">
    <property type="entry name" value="RCK_C_sf"/>
</dbReference>
<dbReference type="GO" id="GO:0006813">
    <property type="term" value="P:potassium ion transport"/>
    <property type="evidence" value="ECO:0007669"/>
    <property type="project" value="InterPro"/>
</dbReference>
<feature type="domain" description="DUF8167" evidence="3">
    <location>
        <begin position="29"/>
        <end position="129"/>
    </location>
</feature>
<dbReference type="Gene3D" id="3.30.70.1450">
    <property type="entry name" value="Regulator of K+ conductance, C-terminal domain"/>
    <property type="match status" value="1"/>
</dbReference>
<organism evidence="6 7">
    <name type="scientific">Natronorubrum tibetense GA33</name>
    <dbReference type="NCBI Taxonomy" id="1114856"/>
    <lineage>
        <taxon>Archaea</taxon>
        <taxon>Methanobacteriati</taxon>
        <taxon>Methanobacteriota</taxon>
        <taxon>Stenosarchaea group</taxon>
        <taxon>Halobacteria</taxon>
        <taxon>Halobacteriales</taxon>
        <taxon>Natrialbaceae</taxon>
        <taxon>Natronorubrum</taxon>
    </lineage>
</organism>
<keyword evidence="2" id="KW-1133">Transmembrane helix</keyword>
<dbReference type="InterPro" id="IPR058480">
    <property type="entry name" value="DUF8167_N"/>
</dbReference>
<dbReference type="Pfam" id="PF26502">
    <property type="entry name" value="DUF8167_2nd"/>
    <property type="match status" value="1"/>
</dbReference>
<dbReference type="STRING" id="1114856.GCA_000383975_01828"/>
<dbReference type="Pfam" id="PF26501">
    <property type="entry name" value="DUF8167"/>
    <property type="match status" value="1"/>
</dbReference>
<dbReference type="SUPFAM" id="SSF116726">
    <property type="entry name" value="TrkA C-terminal domain-like"/>
    <property type="match status" value="1"/>
</dbReference>
<keyword evidence="2" id="KW-0472">Membrane</keyword>
<keyword evidence="7" id="KW-1185">Reference proteome</keyword>
<evidence type="ECO:0008006" key="8">
    <source>
        <dbReference type="Google" id="ProtNLM"/>
    </source>
</evidence>
<feature type="transmembrane region" description="Helical" evidence="2">
    <location>
        <begin position="34"/>
        <end position="54"/>
    </location>
</feature>
<evidence type="ECO:0000256" key="2">
    <source>
        <dbReference type="SAM" id="Phobius"/>
    </source>
</evidence>
<accession>L9WES0</accession>
<feature type="domain" description="DUF8167" evidence="4">
    <location>
        <begin position="156"/>
        <end position="228"/>
    </location>
</feature>
<dbReference type="eggNOG" id="arCOG07570">
    <property type="taxonomic scope" value="Archaea"/>
</dbReference>
<dbReference type="InterPro" id="IPR058603">
    <property type="entry name" value="DUF8167_2nd"/>
</dbReference>
<dbReference type="InterPro" id="IPR058604">
    <property type="entry name" value="DUF8167_3rd"/>
</dbReference>
<feature type="transmembrane region" description="Helical" evidence="2">
    <location>
        <begin position="98"/>
        <end position="118"/>
    </location>
</feature>
<dbReference type="RefSeq" id="WP_006087679.1">
    <property type="nucleotide sequence ID" value="NZ_AOHW01000001.1"/>
</dbReference>
<feature type="domain" description="DUF8167" evidence="5">
    <location>
        <begin position="244"/>
        <end position="313"/>
    </location>
</feature>
<dbReference type="PATRIC" id="fig|1114856.3.peg.11"/>
<evidence type="ECO:0000259" key="4">
    <source>
        <dbReference type="Pfam" id="PF26502"/>
    </source>
</evidence>